<reference evidence="3" key="1">
    <citation type="submission" date="2025-08" db="UniProtKB">
        <authorList>
            <consortium name="RefSeq"/>
        </authorList>
    </citation>
    <scope>IDENTIFICATION</scope>
    <source>
        <tissue evidence="3">Blood</tissue>
    </source>
</reference>
<dbReference type="Proteomes" id="UP000504640">
    <property type="component" value="Unplaced"/>
</dbReference>
<sequence>MPSHLCRGRPRGAGSGAAPERERGEGVVRAPGVRGRRPPGPGVCFLPLTPQPRGFPPRRAGPGRQRWSLQAPPGPAAGRAQEHAVARTGTRGRRALTGASRATAQAPSATPCSPRAHQWLRPARHPGGRDLDRTEALPCSSGCPRPACRVLPPLPPPTSSQPQSRRAPRSQRPRTVFLPSDSSTAPGDRRKPTQTTSLLSSSFLFTAKRSKTAAAFPANNHLGAREDAALKIKNRKKNFKSGNGCPHPLRGGDRSDPSARCPGRLSPRGPAGTRPCGDAARRGEHTSPCAQDPDEAS</sequence>
<evidence type="ECO:0000256" key="1">
    <source>
        <dbReference type="SAM" id="MobiDB-lite"/>
    </source>
</evidence>
<gene>
    <name evidence="3" type="primary">LOC116562112</name>
</gene>
<feature type="compositionally biased region" description="Low complexity" evidence="1">
    <location>
        <begin position="57"/>
        <end position="66"/>
    </location>
</feature>
<proteinExistence type="predicted"/>
<keyword evidence="2" id="KW-1185">Reference proteome</keyword>
<feature type="compositionally biased region" description="Basic residues" evidence="1">
    <location>
        <begin position="1"/>
        <end position="10"/>
    </location>
</feature>
<organism evidence="2 3">
    <name type="scientific">Sapajus apella</name>
    <name type="common">Brown-capped capuchin</name>
    <name type="synonym">Cebus apella</name>
    <dbReference type="NCBI Taxonomy" id="9515"/>
    <lineage>
        <taxon>Eukaryota</taxon>
        <taxon>Metazoa</taxon>
        <taxon>Chordata</taxon>
        <taxon>Craniata</taxon>
        <taxon>Vertebrata</taxon>
        <taxon>Euteleostomi</taxon>
        <taxon>Mammalia</taxon>
        <taxon>Eutheria</taxon>
        <taxon>Euarchontoglires</taxon>
        <taxon>Primates</taxon>
        <taxon>Haplorrhini</taxon>
        <taxon>Platyrrhini</taxon>
        <taxon>Cebidae</taxon>
        <taxon>Cebinae</taxon>
        <taxon>Sapajus</taxon>
    </lineage>
</organism>
<evidence type="ECO:0000313" key="2">
    <source>
        <dbReference type="Proteomes" id="UP000504640"/>
    </source>
</evidence>
<dbReference type="RefSeq" id="XP_032150191.1">
    <property type="nucleotide sequence ID" value="XM_032294300.1"/>
</dbReference>
<feature type="region of interest" description="Disordered" evidence="1">
    <location>
        <begin position="235"/>
        <end position="297"/>
    </location>
</feature>
<evidence type="ECO:0000313" key="3">
    <source>
        <dbReference type="RefSeq" id="XP_032150191.1"/>
    </source>
</evidence>
<dbReference type="AlphaFoldDB" id="A0A6J3J5P7"/>
<feature type="compositionally biased region" description="Low complexity" evidence="1">
    <location>
        <begin position="95"/>
        <end position="104"/>
    </location>
</feature>
<accession>A0A6J3J5P7</accession>
<name>A0A6J3J5P7_SAPAP</name>
<feature type="region of interest" description="Disordered" evidence="1">
    <location>
        <begin position="1"/>
        <end position="200"/>
    </location>
</feature>
<protein>
    <submittedName>
        <fullName evidence="3">Uncharacterized protein LOC116562112</fullName>
    </submittedName>
</protein>
<dbReference type="GeneID" id="116562112"/>